<accession>A0A9X0B8F2</accession>
<dbReference type="GO" id="GO:0016491">
    <property type="term" value="F:oxidoreductase activity"/>
    <property type="evidence" value="ECO:0007669"/>
    <property type="project" value="UniProtKB-KW"/>
</dbReference>
<evidence type="ECO:0000256" key="2">
    <source>
        <dbReference type="ARBA" id="ARBA00022857"/>
    </source>
</evidence>
<dbReference type="Gene3D" id="3.40.50.720">
    <property type="entry name" value="NAD(P)-binding Rossmann-like Domain"/>
    <property type="match status" value="1"/>
</dbReference>
<sequence>MSNITIDPSILSTATNKTVLITGAARGIGAATAKQFNAHGANVVLADLAQFRSIAEQFIQHDLADPSRATFVEGNIVDWDELRNCFKKTVERFGGIDIVVANAGIMESRSVLDFEVDDDGELKEDVEAKRVFDVNLRGTLNTLRLALFYLSQSPSPPSSKSIILVGSSSSYFGGTGVAAYVASKHGVLGLLRAGQGKGRELGIRINGIAPFLTPTHITAGFTERWRERGLEENTPERVAEAIAFVALDEGRNGDCLLVSKFCFSPGQLSFNVLEYRVELVAGKFLRELESSRAKLIPTWLGEDVAQFLSTAMQFFVSIGGYVLPKKY</sequence>
<reference evidence="5" key="2">
    <citation type="journal article" date="2023" name="IMA Fungus">
        <title>Comparative genomic study of the Penicillium genus elucidates a diverse pangenome and 15 lateral gene transfer events.</title>
        <authorList>
            <person name="Petersen C."/>
            <person name="Sorensen T."/>
            <person name="Nielsen M.R."/>
            <person name="Sondergaard T.E."/>
            <person name="Sorensen J.L."/>
            <person name="Fitzpatrick D.A."/>
            <person name="Frisvad J.C."/>
            <person name="Nielsen K.L."/>
        </authorList>
    </citation>
    <scope>NUCLEOTIDE SEQUENCE</scope>
    <source>
        <strain evidence="5">IBT 29677</strain>
    </source>
</reference>
<keyword evidence="3" id="KW-0560">Oxidoreductase</keyword>
<organism evidence="5 6">
    <name type="scientific">Penicillium cosmopolitanum</name>
    <dbReference type="NCBI Taxonomy" id="1131564"/>
    <lineage>
        <taxon>Eukaryota</taxon>
        <taxon>Fungi</taxon>
        <taxon>Dikarya</taxon>
        <taxon>Ascomycota</taxon>
        <taxon>Pezizomycotina</taxon>
        <taxon>Eurotiomycetes</taxon>
        <taxon>Eurotiomycetidae</taxon>
        <taxon>Eurotiales</taxon>
        <taxon>Aspergillaceae</taxon>
        <taxon>Penicillium</taxon>
    </lineage>
</organism>
<feature type="domain" description="Ketoreductase" evidence="4">
    <location>
        <begin position="17"/>
        <end position="214"/>
    </location>
</feature>
<dbReference type="AlphaFoldDB" id="A0A9X0B8F2"/>
<reference evidence="5" key="1">
    <citation type="submission" date="2022-12" db="EMBL/GenBank/DDBJ databases">
        <authorList>
            <person name="Petersen C."/>
        </authorList>
    </citation>
    <scope>NUCLEOTIDE SEQUENCE</scope>
    <source>
        <strain evidence="5">IBT 29677</strain>
    </source>
</reference>
<dbReference type="RefSeq" id="XP_056487591.1">
    <property type="nucleotide sequence ID" value="XM_056632040.1"/>
</dbReference>
<keyword evidence="2" id="KW-0521">NADP</keyword>
<keyword evidence="6" id="KW-1185">Reference proteome</keyword>
<dbReference type="SMART" id="SM00822">
    <property type="entry name" value="PKS_KR"/>
    <property type="match status" value="1"/>
</dbReference>
<dbReference type="PANTHER" id="PTHR43180:SF11">
    <property type="entry name" value="NAD(P)-BINDING PROTEIN"/>
    <property type="match status" value="1"/>
</dbReference>
<evidence type="ECO:0000256" key="3">
    <source>
        <dbReference type="ARBA" id="ARBA00023002"/>
    </source>
</evidence>
<dbReference type="EMBL" id="JAPZBU010000008">
    <property type="protein sequence ID" value="KAJ5391913.1"/>
    <property type="molecule type" value="Genomic_DNA"/>
</dbReference>
<proteinExistence type="inferred from homology"/>
<dbReference type="SUPFAM" id="SSF51735">
    <property type="entry name" value="NAD(P)-binding Rossmann-fold domains"/>
    <property type="match status" value="1"/>
</dbReference>
<evidence type="ECO:0000313" key="5">
    <source>
        <dbReference type="EMBL" id="KAJ5391913.1"/>
    </source>
</evidence>
<evidence type="ECO:0000256" key="1">
    <source>
        <dbReference type="ARBA" id="ARBA00006484"/>
    </source>
</evidence>
<comment type="caution">
    <text evidence="5">The sequence shown here is derived from an EMBL/GenBank/DDBJ whole genome shotgun (WGS) entry which is preliminary data.</text>
</comment>
<protein>
    <recommendedName>
        <fullName evidence="4">Ketoreductase domain-containing protein</fullName>
    </recommendedName>
</protein>
<dbReference type="InterPro" id="IPR057326">
    <property type="entry name" value="KR_dom"/>
</dbReference>
<dbReference type="OrthoDB" id="5371740at2759"/>
<gene>
    <name evidence="5" type="ORF">N7509_007403</name>
</gene>
<evidence type="ECO:0000259" key="4">
    <source>
        <dbReference type="SMART" id="SM00822"/>
    </source>
</evidence>
<dbReference type="PROSITE" id="PS00061">
    <property type="entry name" value="ADH_SHORT"/>
    <property type="match status" value="1"/>
</dbReference>
<dbReference type="InterPro" id="IPR020904">
    <property type="entry name" value="Sc_DH/Rdtase_CS"/>
</dbReference>
<dbReference type="Proteomes" id="UP001147747">
    <property type="component" value="Unassembled WGS sequence"/>
</dbReference>
<dbReference type="PRINTS" id="PR00081">
    <property type="entry name" value="GDHRDH"/>
</dbReference>
<dbReference type="Pfam" id="PF00106">
    <property type="entry name" value="adh_short"/>
    <property type="match status" value="1"/>
</dbReference>
<comment type="similarity">
    <text evidence="1">Belongs to the short-chain dehydrogenases/reductases (SDR) family.</text>
</comment>
<dbReference type="PANTHER" id="PTHR43180">
    <property type="entry name" value="3-OXOACYL-(ACYL-CARRIER-PROTEIN) REDUCTASE (AFU_ORTHOLOGUE AFUA_6G11210)"/>
    <property type="match status" value="1"/>
</dbReference>
<name>A0A9X0B8F2_9EURO</name>
<dbReference type="InterPro" id="IPR036291">
    <property type="entry name" value="NAD(P)-bd_dom_sf"/>
</dbReference>
<dbReference type="InterPro" id="IPR002347">
    <property type="entry name" value="SDR_fam"/>
</dbReference>
<evidence type="ECO:0000313" key="6">
    <source>
        <dbReference type="Proteomes" id="UP001147747"/>
    </source>
</evidence>
<dbReference type="GeneID" id="81371020"/>